<protein>
    <submittedName>
        <fullName evidence="6">Glycine cleavage system transcriptional activator GcvA</fullName>
    </submittedName>
</protein>
<dbReference type="PRINTS" id="PR00039">
    <property type="entry name" value="HTHLYSR"/>
</dbReference>
<dbReference type="GO" id="GO:0006351">
    <property type="term" value="P:DNA-templated transcription"/>
    <property type="evidence" value="ECO:0007669"/>
    <property type="project" value="TreeGrafter"/>
</dbReference>
<dbReference type="GO" id="GO:0043565">
    <property type="term" value="F:sequence-specific DNA binding"/>
    <property type="evidence" value="ECO:0007669"/>
    <property type="project" value="TreeGrafter"/>
</dbReference>
<keyword evidence="4" id="KW-0804">Transcription</keyword>
<reference evidence="6" key="1">
    <citation type="submission" date="2018-06" db="EMBL/GenBank/DDBJ databases">
        <authorList>
            <person name="Zhirakovskaya E."/>
        </authorList>
    </citation>
    <scope>NUCLEOTIDE SEQUENCE</scope>
</reference>
<comment type="similarity">
    <text evidence="1">Belongs to the LysR transcriptional regulatory family.</text>
</comment>
<dbReference type="InterPro" id="IPR058163">
    <property type="entry name" value="LysR-type_TF_proteobact-type"/>
</dbReference>
<feature type="domain" description="HTH lysR-type" evidence="5">
    <location>
        <begin position="7"/>
        <end position="64"/>
    </location>
</feature>
<keyword evidence="3" id="KW-0238">DNA-binding</keyword>
<accession>A0A3B0RQE4</accession>
<evidence type="ECO:0000259" key="5">
    <source>
        <dbReference type="PROSITE" id="PS50931"/>
    </source>
</evidence>
<evidence type="ECO:0000256" key="3">
    <source>
        <dbReference type="ARBA" id="ARBA00023125"/>
    </source>
</evidence>
<dbReference type="Pfam" id="PF00126">
    <property type="entry name" value="HTH_1"/>
    <property type="match status" value="1"/>
</dbReference>
<keyword evidence="2" id="KW-0805">Transcription regulation</keyword>
<dbReference type="InterPro" id="IPR036390">
    <property type="entry name" value="WH_DNA-bd_sf"/>
</dbReference>
<dbReference type="PANTHER" id="PTHR30537:SF74">
    <property type="entry name" value="HTH-TYPE TRANSCRIPTIONAL REGULATOR TRPI"/>
    <property type="match status" value="1"/>
</dbReference>
<evidence type="ECO:0000313" key="6">
    <source>
        <dbReference type="EMBL" id="VAV86753.1"/>
    </source>
</evidence>
<dbReference type="Gene3D" id="3.40.190.10">
    <property type="entry name" value="Periplasmic binding protein-like II"/>
    <property type="match status" value="2"/>
</dbReference>
<organism evidence="6">
    <name type="scientific">hydrothermal vent metagenome</name>
    <dbReference type="NCBI Taxonomy" id="652676"/>
    <lineage>
        <taxon>unclassified sequences</taxon>
        <taxon>metagenomes</taxon>
        <taxon>ecological metagenomes</taxon>
    </lineage>
</organism>
<sequence length="313" mass="35748">MLRRQLPSPNSLFTFEAVARLGSFSAAATELNVTQPAVSHSINTLETHLGYPLFKRHGRWIDLTQNGDKLFRATSTAFKTVTDSLREIGQREDNEETVSISMSPVAVNYWFVPRMTAFREKFKGVSLTFREYTKDTESLLRDVDLNIRLSNPRDADMHRWPFADERIIALCSPEYLATHGALDKTAKETPHSFLEWREQRYGLDEFFHATGLPMPQNASYTRFSDYSSVLQSALLSQGIALAWVTESSSQIISGKLVPACSQIVKTGRRYHILSSNLNPMRPVVEDVRDWLINEMRHDEKKITATLKANWNLF</sequence>
<dbReference type="EMBL" id="UOEC01000014">
    <property type="protein sequence ID" value="VAV86753.1"/>
    <property type="molecule type" value="Genomic_DNA"/>
</dbReference>
<dbReference type="SUPFAM" id="SSF53850">
    <property type="entry name" value="Periplasmic binding protein-like II"/>
    <property type="match status" value="1"/>
</dbReference>
<name>A0A3B0RQE4_9ZZZZ</name>
<dbReference type="PROSITE" id="PS50931">
    <property type="entry name" value="HTH_LYSR"/>
    <property type="match status" value="1"/>
</dbReference>
<dbReference type="InterPro" id="IPR005119">
    <property type="entry name" value="LysR_subst-bd"/>
</dbReference>
<dbReference type="InterPro" id="IPR036388">
    <property type="entry name" value="WH-like_DNA-bd_sf"/>
</dbReference>
<proteinExistence type="inferred from homology"/>
<dbReference type="Pfam" id="PF03466">
    <property type="entry name" value="LysR_substrate"/>
    <property type="match status" value="1"/>
</dbReference>
<gene>
    <name evidence="6" type="ORF">MNBD_ALPHA08-431</name>
</gene>
<dbReference type="AlphaFoldDB" id="A0A3B0RQE4"/>
<dbReference type="Gene3D" id="1.10.10.10">
    <property type="entry name" value="Winged helix-like DNA-binding domain superfamily/Winged helix DNA-binding domain"/>
    <property type="match status" value="1"/>
</dbReference>
<dbReference type="GO" id="GO:0003700">
    <property type="term" value="F:DNA-binding transcription factor activity"/>
    <property type="evidence" value="ECO:0007669"/>
    <property type="project" value="InterPro"/>
</dbReference>
<dbReference type="InterPro" id="IPR000847">
    <property type="entry name" value="LysR_HTH_N"/>
</dbReference>
<dbReference type="SUPFAM" id="SSF46785">
    <property type="entry name" value="Winged helix' DNA-binding domain"/>
    <property type="match status" value="1"/>
</dbReference>
<dbReference type="PANTHER" id="PTHR30537">
    <property type="entry name" value="HTH-TYPE TRANSCRIPTIONAL REGULATOR"/>
    <property type="match status" value="1"/>
</dbReference>
<evidence type="ECO:0000256" key="4">
    <source>
        <dbReference type="ARBA" id="ARBA00023163"/>
    </source>
</evidence>
<dbReference type="FunFam" id="1.10.10.10:FF:000001">
    <property type="entry name" value="LysR family transcriptional regulator"/>
    <property type="match status" value="1"/>
</dbReference>
<evidence type="ECO:0000256" key="2">
    <source>
        <dbReference type="ARBA" id="ARBA00023015"/>
    </source>
</evidence>
<evidence type="ECO:0000256" key="1">
    <source>
        <dbReference type="ARBA" id="ARBA00009437"/>
    </source>
</evidence>